<accession>A0A7D5QHZ1</accession>
<proteinExistence type="predicted"/>
<dbReference type="GO" id="GO:0046872">
    <property type="term" value="F:metal ion binding"/>
    <property type="evidence" value="ECO:0007669"/>
    <property type="project" value="UniProtKB-KW"/>
</dbReference>
<dbReference type="OrthoDB" id="37941at2157"/>
<dbReference type="InterPro" id="IPR004360">
    <property type="entry name" value="Glyas_Fos-R_dOase_dom"/>
</dbReference>
<dbReference type="InterPro" id="IPR037523">
    <property type="entry name" value="VOC_core"/>
</dbReference>
<feature type="domain" description="VOC" evidence="2">
    <location>
        <begin position="168"/>
        <end position="279"/>
    </location>
</feature>
<sequence length="279" mass="29621">MTRTAAVPDAARIGRTALRVADLGATTAFYRDVVGLTVQSKGEATATLGAGGTPLLVLEGDEEAPLRSRDGTGLFHNAFRLPSRGALGGALDRIRDRWTLDGASDHLVSEALYLADPEGNGVEVYWDKPREEWPRADDGTVRMDTLPLDPEAVAAGSDGAPEAPPGTTVGHVHLEVSSIDATRAFYVDTLGFDVQFESGSVLFLAAGDYHHHIGANTWNGRSQPADGRGLAWFEIVLPDEAALSSLRRGLADADVAVTELDDGVEVADPDGIRVRLRAE</sequence>
<feature type="domain" description="VOC" evidence="2">
    <location>
        <begin position="12"/>
        <end position="127"/>
    </location>
</feature>
<evidence type="ECO:0000313" key="3">
    <source>
        <dbReference type="EMBL" id="QLG63303.1"/>
    </source>
</evidence>
<keyword evidence="1" id="KW-0479">Metal-binding</keyword>
<dbReference type="EMBL" id="CP058579">
    <property type="protein sequence ID" value="QLG63303.1"/>
    <property type="molecule type" value="Genomic_DNA"/>
</dbReference>
<dbReference type="SUPFAM" id="SSF54593">
    <property type="entry name" value="Glyoxalase/Bleomycin resistance protein/Dihydroxybiphenyl dioxygenase"/>
    <property type="match status" value="2"/>
</dbReference>
<dbReference type="Pfam" id="PF00903">
    <property type="entry name" value="Glyoxalase"/>
    <property type="match status" value="2"/>
</dbReference>
<dbReference type="PANTHER" id="PTHR43279">
    <property type="entry name" value="CATECHOL-2,3-DIOXYGENASE"/>
    <property type="match status" value="1"/>
</dbReference>
<dbReference type="GO" id="GO:0004462">
    <property type="term" value="F:lactoylglutathione lyase activity"/>
    <property type="evidence" value="ECO:0007669"/>
    <property type="project" value="InterPro"/>
</dbReference>
<dbReference type="PROSITE" id="PS51819">
    <property type="entry name" value="VOC"/>
    <property type="match status" value="2"/>
</dbReference>
<dbReference type="InterPro" id="IPR018146">
    <property type="entry name" value="Glyoxalase_1_CS"/>
</dbReference>
<dbReference type="RefSeq" id="WP_179269888.1">
    <property type="nucleotide sequence ID" value="NZ_CP058579.1"/>
</dbReference>
<dbReference type="PANTHER" id="PTHR43279:SF1">
    <property type="entry name" value="CATECHOL-2,3-DIOXYGENASE"/>
    <property type="match status" value="1"/>
</dbReference>
<evidence type="ECO:0000256" key="1">
    <source>
        <dbReference type="ARBA" id="ARBA00022723"/>
    </source>
</evidence>
<dbReference type="PROSITE" id="PS00934">
    <property type="entry name" value="GLYOXALASE_I_1"/>
    <property type="match status" value="1"/>
</dbReference>
<organism evidence="3 4">
    <name type="scientific">Halorarum salinum</name>
    <dbReference type="NCBI Taxonomy" id="2743089"/>
    <lineage>
        <taxon>Archaea</taxon>
        <taxon>Methanobacteriati</taxon>
        <taxon>Methanobacteriota</taxon>
        <taxon>Stenosarchaea group</taxon>
        <taxon>Halobacteria</taxon>
        <taxon>Halobacteriales</taxon>
        <taxon>Haloferacaceae</taxon>
        <taxon>Halorarum</taxon>
    </lineage>
</organism>
<dbReference type="CDD" id="cd16359">
    <property type="entry name" value="VOC_BsCatE_like_C"/>
    <property type="match status" value="1"/>
</dbReference>
<dbReference type="InterPro" id="IPR029068">
    <property type="entry name" value="Glyas_Bleomycin-R_OHBP_Dase"/>
</dbReference>
<dbReference type="Gene3D" id="3.10.180.10">
    <property type="entry name" value="2,3-Dihydroxybiphenyl 1,2-Dioxygenase, domain 1"/>
    <property type="match status" value="2"/>
</dbReference>
<dbReference type="GeneID" id="56039158"/>
<protein>
    <submittedName>
        <fullName evidence="3">VOC family protein</fullName>
    </submittedName>
</protein>
<dbReference type="KEGG" id="halu:HUG12_16825"/>
<evidence type="ECO:0000259" key="2">
    <source>
        <dbReference type="PROSITE" id="PS51819"/>
    </source>
</evidence>
<keyword evidence="4" id="KW-1185">Reference proteome</keyword>
<dbReference type="AlphaFoldDB" id="A0A7D5QHZ1"/>
<dbReference type="Proteomes" id="UP000509626">
    <property type="component" value="Chromosome"/>
</dbReference>
<evidence type="ECO:0000313" key="4">
    <source>
        <dbReference type="Proteomes" id="UP000509626"/>
    </source>
</evidence>
<name>A0A7D5QHZ1_9EURY</name>
<reference evidence="3 4" key="1">
    <citation type="submission" date="2020-06" db="EMBL/GenBank/DDBJ databases">
        <title>NJ-3-1, isolated from saline soil.</title>
        <authorList>
            <person name="Cui H.L."/>
            <person name="Shi X."/>
        </authorList>
    </citation>
    <scope>NUCLEOTIDE SEQUENCE [LARGE SCALE GENOMIC DNA]</scope>
    <source>
        <strain evidence="3 4">NJ-3-1</strain>
    </source>
</reference>
<gene>
    <name evidence="3" type="ORF">HUG12_16825</name>
</gene>